<accession>A0AAV4NIN9</accession>
<dbReference type="EMBL" id="BPLR01003444">
    <property type="protein sequence ID" value="GIX84625.1"/>
    <property type="molecule type" value="Genomic_DNA"/>
</dbReference>
<protein>
    <submittedName>
        <fullName evidence="2">Uncharacterized protein</fullName>
    </submittedName>
</protein>
<keyword evidence="1" id="KW-1133">Transmembrane helix</keyword>
<sequence length="91" mass="9845">MVHSSNLAEKPNYDDYTWGFFLSVKMAFWVPFAVPAYLPGTGVIPDQEGISRAEAHHSTSMRLTFATSANCGCLGCIIFGSWGCVRAAPGQ</sequence>
<keyword evidence="1" id="KW-0472">Membrane</keyword>
<comment type="caution">
    <text evidence="2">The sequence shown here is derived from an EMBL/GenBank/DDBJ whole genome shotgun (WGS) entry which is preliminary data.</text>
</comment>
<keyword evidence="3" id="KW-1185">Reference proteome</keyword>
<keyword evidence="1" id="KW-0812">Transmembrane</keyword>
<organism evidence="2 3">
    <name type="scientific">Caerostris extrusa</name>
    <name type="common">Bark spider</name>
    <name type="synonym">Caerostris bankana</name>
    <dbReference type="NCBI Taxonomy" id="172846"/>
    <lineage>
        <taxon>Eukaryota</taxon>
        <taxon>Metazoa</taxon>
        <taxon>Ecdysozoa</taxon>
        <taxon>Arthropoda</taxon>
        <taxon>Chelicerata</taxon>
        <taxon>Arachnida</taxon>
        <taxon>Araneae</taxon>
        <taxon>Araneomorphae</taxon>
        <taxon>Entelegynae</taxon>
        <taxon>Araneoidea</taxon>
        <taxon>Araneidae</taxon>
        <taxon>Caerostris</taxon>
    </lineage>
</organism>
<evidence type="ECO:0000256" key="1">
    <source>
        <dbReference type="SAM" id="Phobius"/>
    </source>
</evidence>
<evidence type="ECO:0000313" key="3">
    <source>
        <dbReference type="Proteomes" id="UP001054945"/>
    </source>
</evidence>
<reference evidence="2 3" key="1">
    <citation type="submission" date="2021-06" db="EMBL/GenBank/DDBJ databases">
        <title>Caerostris extrusa draft genome.</title>
        <authorList>
            <person name="Kono N."/>
            <person name="Arakawa K."/>
        </authorList>
    </citation>
    <scope>NUCLEOTIDE SEQUENCE [LARGE SCALE GENOMIC DNA]</scope>
</reference>
<feature type="transmembrane region" description="Helical" evidence="1">
    <location>
        <begin position="20"/>
        <end position="38"/>
    </location>
</feature>
<name>A0AAV4NIN9_CAEEX</name>
<gene>
    <name evidence="2" type="ORF">CEXT_677021</name>
</gene>
<proteinExistence type="predicted"/>
<dbReference type="Proteomes" id="UP001054945">
    <property type="component" value="Unassembled WGS sequence"/>
</dbReference>
<evidence type="ECO:0000313" key="2">
    <source>
        <dbReference type="EMBL" id="GIX84625.1"/>
    </source>
</evidence>
<dbReference type="AlphaFoldDB" id="A0AAV4NIN9"/>